<comment type="caution">
    <text evidence="3">The sequence shown here is derived from an EMBL/GenBank/DDBJ whole genome shotgun (WGS) entry which is preliminary data.</text>
</comment>
<sequence>MLSVAIVGVLTGSLVQPAFAEEPTSDPVAAPSVEQLVELPPAQSAESAEDAVAATSLEPTLDVGDFEPDVAAGSAAEEPEAAPGEVETSTDAEVPSPGDAGFPGESQILSRSEFSNTYDMGQGERFTQVSLAPVNVRVGGKWLPIQTAVAGTGFWSFLGIGGGEV</sequence>
<gene>
    <name evidence="3" type="ORF">ARHIZOSPH14_15840</name>
</gene>
<feature type="chain" id="PRO_5040997308" description="SH3 domain-containing protein" evidence="2">
    <location>
        <begin position="21"/>
        <end position="165"/>
    </location>
</feature>
<accession>A0A9W6CVN6</accession>
<feature type="compositionally biased region" description="Low complexity" evidence="1">
    <location>
        <begin position="70"/>
        <end position="87"/>
    </location>
</feature>
<name>A0A9W6CVN6_9MICO</name>
<dbReference type="EMBL" id="BSDP01000001">
    <property type="protein sequence ID" value="GLI27342.1"/>
    <property type="molecule type" value="Genomic_DNA"/>
</dbReference>
<evidence type="ECO:0000256" key="2">
    <source>
        <dbReference type="SAM" id="SignalP"/>
    </source>
</evidence>
<keyword evidence="2" id="KW-0732">Signal</keyword>
<keyword evidence="4" id="KW-1185">Reference proteome</keyword>
<feature type="signal peptide" evidence="2">
    <location>
        <begin position="1"/>
        <end position="20"/>
    </location>
</feature>
<dbReference type="Proteomes" id="UP001144396">
    <property type="component" value="Unassembled WGS sequence"/>
</dbReference>
<dbReference type="AlphaFoldDB" id="A0A9W6CVN6"/>
<evidence type="ECO:0000256" key="1">
    <source>
        <dbReference type="SAM" id="MobiDB-lite"/>
    </source>
</evidence>
<proteinExistence type="predicted"/>
<protein>
    <recommendedName>
        <fullName evidence="5">SH3 domain-containing protein</fullName>
    </recommendedName>
</protein>
<feature type="region of interest" description="Disordered" evidence="1">
    <location>
        <begin position="37"/>
        <end position="106"/>
    </location>
</feature>
<evidence type="ECO:0000313" key="4">
    <source>
        <dbReference type="Proteomes" id="UP001144396"/>
    </source>
</evidence>
<reference evidence="3" key="1">
    <citation type="submission" date="2022-12" db="EMBL/GenBank/DDBJ databases">
        <title>Reference genome sequencing for broad-spectrum identification of bacterial and archaeal isolates by mass spectrometry.</title>
        <authorList>
            <person name="Sekiguchi Y."/>
            <person name="Tourlousse D.M."/>
        </authorList>
    </citation>
    <scope>NUCLEOTIDE SEQUENCE</scope>
    <source>
        <strain evidence="3">14</strain>
    </source>
</reference>
<evidence type="ECO:0008006" key="5">
    <source>
        <dbReference type="Google" id="ProtNLM"/>
    </source>
</evidence>
<evidence type="ECO:0000313" key="3">
    <source>
        <dbReference type="EMBL" id="GLI27342.1"/>
    </source>
</evidence>
<organism evidence="3 4">
    <name type="scientific">Agromyces rhizosphaerae</name>
    <dbReference type="NCBI Taxonomy" id="88374"/>
    <lineage>
        <taxon>Bacteria</taxon>
        <taxon>Bacillati</taxon>
        <taxon>Actinomycetota</taxon>
        <taxon>Actinomycetes</taxon>
        <taxon>Micrococcales</taxon>
        <taxon>Microbacteriaceae</taxon>
        <taxon>Agromyces</taxon>
    </lineage>
</organism>